<accession>A0A517T0I4</accession>
<dbReference type="OrthoDB" id="284530at2"/>
<dbReference type="GO" id="GO:0016757">
    <property type="term" value="F:glycosyltransferase activity"/>
    <property type="evidence" value="ECO:0007669"/>
    <property type="project" value="UniProtKB-KW"/>
</dbReference>
<sequence length="257" mass="28041">MSAIDFSIVVPVRDQQQAVESHLKVIADALVDSLNIVYEVIVVDDGSLDQTVAVVKSLAETDHRIKLVTHQQPRGIQVAGETGVRHASGEFAFVQESLCPISIDDLKQLLQIAKDPTVVMARAETVRQPVSAQLHSQLQAIGIQFPGQLGSPMMQRSILRMIRLRHLKQVAVTSETQVTEGEVRWFHSVTHDPSESDQASTPASQPAVQSPVVTPVQSPVVTPVPAPNYKTRSHQAKSSLPIDLPQNSVTHQPKANF</sequence>
<dbReference type="InterPro" id="IPR001173">
    <property type="entry name" value="Glyco_trans_2-like"/>
</dbReference>
<keyword evidence="4" id="KW-1185">Reference proteome</keyword>
<evidence type="ECO:0000256" key="1">
    <source>
        <dbReference type="SAM" id="MobiDB-lite"/>
    </source>
</evidence>
<gene>
    <name evidence="3" type="primary">epsH</name>
    <name evidence="3" type="ORF">SV7mr_44390</name>
</gene>
<keyword evidence="3" id="KW-0328">Glycosyltransferase</keyword>
<organism evidence="3 4">
    <name type="scientific">Stieleria bergensis</name>
    <dbReference type="NCBI Taxonomy" id="2528025"/>
    <lineage>
        <taxon>Bacteria</taxon>
        <taxon>Pseudomonadati</taxon>
        <taxon>Planctomycetota</taxon>
        <taxon>Planctomycetia</taxon>
        <taxon>Pirellulales</taxon>
        <taxon>Pirellulaceae</taxon>
        <taxon>Stieleria</taxon>
    </lineage>
</organism>
<reference evidence="3 4" key="1">
    <citation type="submission" date="2019-02" db="EMBL/GenBank/DDBJ databases">
        <title>Deep-cultivation of Planctomycetes and their phenomic and genomic characterization uncovers novel biology.</title>
        <authorList>
            <person name="Wiegand S."/>
            <person name="Jogler M."/>
            <person name="Boedeker C."/>
            <person name="Pinto D."/>
            <person name="Vollmers J."/>
            <person name="Rivas-Marin E."/>
            <person name="Kohn T."/>
            <person name="Peeters S.H."/>
            <person name="Heuer A."/>
            <person name="Rast P."/>
            <person name="Oberbeckmann S."/>
            <person name="Bunk B."/>
            <person name="Jeske O."/>
            <person name="Meyerdierks A."/>
            <person name="Storesund J.E."/>
            <person name="Kallscheuer N."/>
            <person name="Luecker S."/>
            <person name="Lage O.M."/>
            <person name="Pohl T."/>
            <person name="Merkel B.J."/>
            <person name="Hornburger P."/>
            <person name="Mueller R.-W."/>
            <person name="Bruemmer F."/>
            <person name="Labrenz M."/>
            <person name="Spormann A.M."/>
            <person name="Op den Camp H."/>
            <person name="Overmann J."/>
            <person name="Amann R."/>
            <person name="Jetten M.S.M."/>
            <person name="Mascher T."/>
            <person name="Medema M.H."/>
            <person name="Devos D.P."/>
            <person name="Kaster A.-K."/>
            <person name="Ovreas L."/>
            <person name="Rohde M."/>
            <person name="Galperin M.Y."/>
            <person name="Jogler C."/>
        </authorList>
    </citation>
    <scope>NUCLEOTIDE SEQUENCE [LARGE SCALE GENOMIC DNA]</scope>
    <source>
        <strain evidence="3 4">SV_7m_r</strain>
    </source>
</reference>
<feature type="region of interest" description="Disordered" evidence="1">
    <location>
        <begin position="190"/>
        <end position="257"/>
    </location>
</feature>
<dbReference type="Gene3D" id="3.90.550.10">
    <property type="entry name" value="Spore Coat Polysaccharide Biosynthesis Protein SpsA, Chain A"/>
    <property type="match status" value="1"/>
</dbReference>
<feature type="compositionally biased region" description="Polar residues" evidence="1">
    <location>
        <begin position="245"/>
        <end position="257"/>
    </location>
</feature>
<dbReference type="EMBL" id="CP036272">
    <property type="protein sequence ID" value="QDT61898.1"/>
    <property type="molecule type" value="Genomic_DNA"/>
</dbReference>
<dbReference type="InterPro" id="IPR050256">
    <property type="entry name" value="Glycosyltransferase_2"/>
</dbReference>
<dbReference type="Proteomes" id="UP000315003">
    <property type="component" value="Chromosome"/>
</dbReference>
<keyword evidence="3" id="KW-0808">Transferase</keyword>
<dbReference type="RefSeq" id="WP_145276272.1">
    <property type="nucleotide sequence ID" value="NZ_CP036272.1"/>
</dbReference>
<dbReference type="SUPFAM" id="SSF53448">
    <property type="entry name" value="Nucleotide-diphospho-sugar transferases"/>
    <property type="match status" value="1"/>
</dbReference>
<evidence type="ECO:0000313" key="4">
    <source>
        <dbReference type="Proteomes" id="UP000315003"/>
    </source>
</evidence>
<protein>
    <submittedName>
        <fullName evidence="3">Glycosyltransferase EpsH</fullName>
        <ecNumber evidence="3">2.4.-.-</ecNumber>
    </submittedName>
</protein>
<dbReference type="PANTHER" id="PTHR48090">
    <property type="entry name" value="UNDECAPRENYL-PHOSPHATE 4-DEOXY-4-FORMAMIDO-L-ARABINOSE TRANSFERASE-RELATED"/>
    <property type="match status" value="1"/>
</dbReference>
<evidence type="ECO:0000313" key="3">
    <source>
        <dbReference type="EMBL" id="QDT61898.1"/>
    </source>
</evidence>
<feature type="domain" description="Glycosyltransferase 2-like" evidence="2">
    <location>
        <begin position="7"/>
        <end position="136"/>
    </location>
</feature>
<name>A0A517T0I4_9BACT</name>
<evidence type="ECO:0000259" key="2">
    <source>
        <dbReference type="Pfam" id="PF00535"/>
    </source>
</evidence>
<dbReference type="Pfam" id="PF00535">
    <property type="entry name" value="Glycos_transf_2"/>
    <property type="match status" value="1"/>
</dbReference>
<dbReference type="InterPro" id="IPR029044">
    <property type="entry name" value="Nucleotide-diphossugar_trans"/>
</dbReference>
<dbReference type="EC" id="2.4.-.-" evidence="3"/>
<feature type="compositionally biased region" description="Low complexity" evidence="1">
    <location>
        <begin position="204"/>
        <end position="223"/>
    </location>
</feature>
<dbReference type="PANTHER" id="PTHR48090:SF6">
    <property type="entry name" value="SLR5056 PROTEIN"/>
    <property type="match status" value="1"/>
</dbReference>
<proteinExistence type="predicted"/>
<dbReference type="AlphaFoldDB" id="A0A517T0I4"/>